<accession>A0A0C3F1B8</accession>
<proteinExistence type="predicted"/>
<dbReference type="EMBL" id="KN833075">
    <property type="protein sequence ID" value="KIM73721.1"/>
    <property type="molecule type" value="Genomic_DNA"/>
</dbReference>
<name>A0A0C3F1B8_PILCF</name>
<dbReference type="HOGENOM" id="CLU_1949649_0_0_1"/>
<dbReference type="Gene3D" id="1.25.40.570">
    <property type="match status" value="1"/>
</dbReference>
<keyword evidence="2" id="KW-1185">Reference proteome</keyword>
<organism evidence="1 2">
    <name type="scientific">Piloderma croceum (strain F 1598)</name>
    <dbReference type="NCBI Taxonomy" id="765440"/>
    <lineage>
        <taxon>Eukaryota</taxon>
        <taxon>Fungi</taxon>
        <taxon>Dikarya</taxon>
        <taxon>Basidiomycota</taxon>
        <taxon>Agaricomycotina</taxon>
        <taxon>Agaricomycetes</taxon>
        <taxon>Agaricomycetidae</taxon>
        <taxon>Atheliales</taxon>
        <taxon>Atheliaceae</taxon>
        <taxon>Piloderma</taxon>
    </lineage>
</organism>
<evidence type="ECO:0000313" key="1">
    <source>
        <dbReference type="EMBL" id="KIM73721.1"/>
    </source>
</evidence>
<reference evidence="1 2" key="1">
    <citation type="submission" date="2014-04" db="EMBL/GenBank/DDBJ databases">
        <authorList>
            <consortium name="DOE Joint Genome Institute"/>
            <person name="Kuo A."/>
            <person name="Tarkka M."/>
            <person name="Buscot F."/>
            <person name="Kohler A."/>
            <person name="Nagy L.G."/>
            <person name="Floudas D."/>
            <person name="Copeland A."/>
            <person name="Barry K.W."/>
            <person name="Cichocki N."/>
            <person name="Veneault-Fourrey C."/>
            <person name="LaButti K."/>
            <person name="Lindquist E.A."/>
            <person name="Lipzen A."/>
            <person name="Lundell T."/>
            <person name="Morin E."/>
            <person name="Murat C."/>
            <person name="Sun H."/>
            <person name="Tunlid A."/>
            <person name="Henrissat B."/>
            <person name="Grigoriev I.V."/>
            <person name="Hibbett D.S."/>
            <person name="Martin F."/>
            <person name="Nordberg H.P."/>
            <person name="Cantor M.N."/>
            <person name="Hua S.X."/>
        </authorList>
    </citation>
    <scope>NUCLEOTIDE SEQUENCE [LARGE SCALE GENOMIC DNA]</scope>
    <source>
        <strain evidence="1 2">F 1598</strain>
    </source>
</reference>
<evidence type="ECO:0000313" key="2">
    <source>
        <dbReference type="Proteomes" id="UP000054166"/>
    </source>
</evidence>
<dbReference type="InParanoid" id="A0A0C3F1B8"/>
<protein>
    <submittedName>
        <fullName evidence="1">Uncharacterized protein</fullName>
    </submittedName>
</protein>
<sequence>MSRYGFKGADDDAKEALGALKFAFLVLELPEDVTRLLSIKLTGRALVGLDVTHYLAPLDDKLLDQNLLCIVEPYSVVEIEYVNQQADQPSIPKPTLSSLTATTRFVIVLNYLLDIPSDGLSAGASSLGQ</sequence>
<dbReference type="Proteomes" id="UP000054166">
    <property type="component" value="Unassembled WGS sequence"/>
</dbReference>
<dbReference type="AlphaFoldDB" id="A0A0C3F1B8"/>
<gene>
    <name evidence="1" type="ORF">PILCRDRAFT_15014</name>
</gene>
<reference evidence="2" key="2">
    <citation type="submission" date="2015-01" db="EMBL/GenBank/DDBJ databases">
        <title>Evolutionary Origins and Diversification of the Mycorrhizal Mutualists.</title>
        <authorList>
            <consortium name="DOE Joint Genome Institute"/>
            <consortium name="Mycorrhizal Genomics Consortium"/>
            <person name="Kohler A."/>
            <person name="Kuo A."/>
            <person name="Nagy L.G."/>
            <person name="Floudas D."/>
            <person name="Copeland A."/>
            <person name="Barry K.W."/>
            <person name="Cichocki N."/>
            <person name="Veneault-Fourrey C."/>
            <person name="LaButti K."/>
            <person name="Lindquist E.A."/>
            <person name="Lipzen A."/>
            <person name="Lundell T."/>
            <person name="Morin E."/>
            <person name="Murat C."/>
            <person name="Riley R."/>
            <person name="Ohm R."/>
            <person name="Sun H."/>
            <person name="Tunlid A."/>
            <person name="Henrissat B."/>
            <person name="Grigoriev I.V."/>
            <person name="Hibbett D.S."/>
            <person name="Martin F."/>
        </authorList>
    </citation>
    <scope>NUCLEOTIDE SEQUENCE [LARGE SCALE GENOMIC DNA]</scope>
    <source>
        <strain evidence="2">F 1598</strain>
    </source>
</reference>